<dbReference type="PROSITE" id="PS50096">
    <property type="entry name" value="IQ"/>
    <property type="match status" value="1"/>
</dbReference>
<gene>
    <name evidence="2" type="ORF">TSUD_336410</name>
</gene>
<dbReference type="OrthoDB" id="1436756at2759"/>
<accession>A0A2Z6LND3</accession>
<feature type="region of interest" description="Disordered" evidence="1">
    <location>
        <begin position="172"/>
        <end position="200"/>
    </location>
</feature>
<keyword evidence="3" id="KW-1185">Reference proteome</keyword>
<evidence type="ECO:0000313" key="3">
    <source>
        <dbReference type="Proteomes" id="UP000242715"/>
    </source>
</evidence>
<sequence>MGKDKSTSGGNNMNKKLMKSKPCIYETTIEHCESANSGTATCNQTSSSEARSRTSVYTKAEDLSHRRAIALAMVTTTTTQAAVATAQAAVEVMRLASPSKIARKYYNAAVVIQTAFRGYLSREGSSVTDEWDGHQHTLEEIKAMLQKTKQASSENALSTAFSRQVKKRLSFPSPKADACGAMSDTESERSLRRPSSTHGMQFVTGRRSSTLLRRQPCIAIIAMGGKGRFERYILLASVAMMLTPGAITSGLRIEGFVKLGPLAENIATAGALDFPITVPPNSILASGIVVEFM</sequence>
<dbReference type="AlphaFoldDB" id="A0A2Z6LND3"/>
<dbReference type="Proteomes" id="UP000242715">
    <property type="component" value="Unassembled WGS sequence"/>
</dbReference>
<proteinExistence type="predicted"/>
<name>A0A2Z6LND3_TRISU</name>
<evidence type="ECO:0000313" key="2">
    <source>
        <dbReference type="EMBL" id="GAU19354.1"/>
    </source>
</evidence>
<protein>
    <submittedName>
        <fullName evidence="2">Uncharacterized protein</fullName>
    </submittedName>
</protein>
<reference evidence="3" key="1">
    <citation type="journal article" date="2017" name="Front. Plant Sci.">
        <title>Climate Clever Clovers: New Paradigm to Reduce the Environmental Footprint of Ruminants by Breeding Low Methanogenic Forages Utilizing Haplotype Variation.</title>
        <authorList>
            <person name="Kaur P."/>
            <person name="Appels R."/>
            <person name="Bayer P.E."/>
            <person name="Keeble-Gagnere G."/>
            <person name="Wang J."/>
            <person name="Hirakawa H."/>
            <person name="Shirasawa K."/>
            <person name="Vercoe P."/>
            <person name="Stefanova K."/>
            <person name="Durmic Z."/>
            <person name="Nichols P."/>
            <person name="Revell C."/>
            <person name="Isobe S.N."/>
            <person name="Edwards D."/>
            <person name="Erskine W."/>
        </authorList>
    </citation>
    <scope>NUCLEOTIDE SEQUENCE [LARGE SCALE GENOMIC DNA]</scope>
    <source>
        <strain evidence="3">cv. Daliak</strain>
    </source>
</reference>
<organism evidence="2 3">
    <name type="scientific">Trifolium subterraneum</name>
    <name type="common">Subterranean clover</name>
    <dbReference type="NCBI Taxonomy" id="3900"/>
    <lineage>
        <taxon>Eukaryota</taxon>
        <taxon>Viridiplantae</taxon>
        <taxon>Streptophyta</taxon>
        <taxon>Embryophyta</taxon>
        <taxon>Tracheophyta</taxon>
        <taxon>Spermatophyta</taxon>
        <taxon>Magnoliopsida</taxon>
        <taxon>eudicotyledons</taxon>
        <taxon>Gunneridae</taxon>
        <taxon>Pentapetalae</taxon>
        <taxon>rosids</taxon>
        <taxon>fabids</taxon>
        <taxon>Fabales</taxon>
        <taxon>Fabaceae</taxon>
        <taxon>Papilionoideae</taxon>
        <taxon>50 kb inversion clade</taxon>
        <taxon>NPAAA clade</taxon>
        <taxon>Hologalegina</taxon>
        <taxon>IRL clade</taxon>
        <taxon>Trifolieae</taxon>
        <taxon>Trifolium</taxon>
    </lineage>
</organism>
<dbReference type="EMBL" id="DF973197">
    <property type="protein sequence ID" value="GAU19354.1"/>
    <property type="molecule type" value="Genomic_DNA"/>
</dbReference>
<evidence type="ECO:0000256" key="1">
    <source>
        <dbReference type="SAM" id="MobiDB-lite"/>
    </source>
</evidence>